<feature type="transmembrane region" description="Helical" evidence="6">
    <location>
        <begin position="111"/>
        <end position="130"/>
    </location>
</feature>
<evidence type="ECO:0000256" key="2">
    <source>
        <dbReference type="ARBA" id="ARBA00007524"/>
    </source>
</evidence>
<dbReference type="AlphaFoldDB" id="A0A2A2H960"/>
<feature type="transmembrane region" description="Helical" evidence="6">
    <location>
        <begin position="12"/>
        <end position="31"/>
    </location>
</feature>
<keyword evidence="5 6" id="KW-0472">Membrane</keyword>
<feature type="transmembrane region" description="Helical" evidence="6">
    <location>
        <begin position="51"/>
        <end position="71"/>
    </location>
</feature>
<dbReference type="RefSeq" id="WP_069583381.1">
    <property type="nucleotide sequence ID" value="NZ_LMVM01000001.1"/>
</dbReference>
<sequence>MESFKKSEILKLVVSILIPLIAGFIGSIATFSSIPTWYASLVKPAWAPPNWVFAPVWTTLFILMGIALFLVWRQGLWRKDVKIAVSIFAVQLVLNVLWSIIFFGLQSLLGGLIEIVFLWIAILATIITFYRISKPAGILLLPYIIWVTIASYLTYTVYILNI</sequence>
<dbReference type="FunFam" id="1.20.1260.100:FF:000001">
    <property type="entry name" value="translocator protein 2"/>
    <property type="match status" value="1"/>
</dbReference>
<reference evidence="7 8" key="1">
    <citation type="journal article" date="2017" name="BMC Genomics">
        <title>Genomic analysis of methanogenic archaea reveals a shift towards energy conservation.</title>
        <authorList>
            <person name="Gilmore S.P."/>
            <person name="Henske J.K."/>
            <person name="Sexton J.A."/>
            <person name="Solomon K.V."/>
            <person name="Seppala S."/>
            <person name="Yoo J.I."/>
            <person name="Huyett L.M."/>
            <person name="Pressman A."/>
            <person name="Cogan J.Z."/>
            <person name="Kivenson V."/>
            <person name="Peng X."/>
            <person name="Tan Y."/>
            <person name="Valentine D.L."/>
            <person name="O'Malley M.A."/>
        </authorList>
    </citation>
    <scope>NUCLEOTIDE SEQUENCE [LARGE SCALE GENOMIC DNA]</scope>
    <source>
        <strain evidence="7 8">M.o.H.</strain>
    </source>
</reference>
<gene>
    <name evidence="7" type="ORF">ASJ80_13810</name>
</gene>
<evidence type="ECO:0000256" key="4">
    <source>
        <dbReference type="ARBA" id="ARBA00022989"/>
    </source>
</evidence>
<dbReference type="Proteomes" id="UP000217784">
    <property type="component" value="Unassembled WGS sequence"/>
</dbReference>
<evidence type="ECO:0000313" key="7">
    <source>
        <dbReference type="EMBL" id="PAV05927.1"/>
    </source>
</evidence>
<evidence type="ECO:0000256" key="5">
    <source>
        <dbReference type="ARBA" id="ARBA00023136"/>
    </source>
</evidence>
<keyword evidence="3 6" id="KW-0812">Transmembrane</keyword>
<keyword evidence="8" id="KW-1185">Reference proteome</keyword>
<dbReference type="InterPro" id="IPR038330">
    <property type="entry name" value="TspO/MBR-related_sf"/>
</dbReference>
<evidence type="ECO:0000256" key="6">
    <source>
        <dbReference type="SAM" id="Phobius"/>
    </source>
</evidence>
<comment type="similarity">
    <text evidence="2">Belongs to the TspO/BZRP family.</text>
</comment>
<dbReference type="OrthoDB" id="212929at2157"/>
<dbReference type="GO" id="GO:0033013">
    <property type="term" value="P:tetrapyrrole metabolic process"/>
    <property type="evidence" value="ECO:0007669"/>
    <property type="project" value="UniProtKB-ARBA"/>
</dbReference>
<dbReference type="PIRSF" id="PIRSF005859">
    <property type="entry name" value="PBR"/>
    <property type="match status" value="1"/>
</dbReference>
<evidence type="ECO:0000313" key="8">
    <source>
        <dbReference type="Proteomes" id="UP000217784"/>
    </source>
</evidence>
<dbReference type="PANTHER" id="PTHR10057:SF0">
    <property type="entry name" value="TRANSLOCATOR PROTEIN"/>
    <property type="match status" value="1"/>
</dbReference>
<comment type="caution">
    <text evidence="7">The sequence shown here is derived from an EMBL/GenBank/DDBJ whole genome shotgun (WGS) entry which is preliminary data.</text>
</comment>
<feature type="transmembrane region" description="Helical" evidence="6">
    <location>
        <begin position="137"/>
        <end position="160"/>
    </location>
</feature>
<accession>A0A2A2H960</accession>
<dbReference type="PANTHER" id="PTHR10057">
    <property type="entry name" value="PERIPHERAL-TYPE BENZODIAZEPINE RECEPTOR"/>
    <property type="match status" value="1"/>
</dbReference>
<dbReference type="Pfam" id="PF03073">
    <property type="entry name" value="TspO_MBR"/>
    <property type="match status" value="1"/>
</dbReference>
<evidence type="ECO:0000256" key="3">
    <source>
        <dbReference type="ARBA" id="ARBA00022692"/>
    </source>
</evidence>
<evidence type="ECO:0000256" key="1">
    <source>
        <dbReference type="ARBA" id="ARBA00004141"/>
    </source>
</evidence>
<dbReference type="GO" id="GO:0016020">
    <property type="term" value="C:membrane"/>
    <property type="evidence" value="ECO:0007669"/>
    <property type="project" value="UniProtKB-SubCell"/>
</dbReference>
<organism evidence="7 8">
    <name type="scientific">Methanobacterium bryantii</name>
    <dbReference type="NCBI Taxonomy" id="2161"/>
    <lineage>
        <taxon>Archaea</taxon>
        <taxon>Methanobacteriati</taxon>
        <taxon>Methanobacteriota</taxon>
        <taxon>Methanomada group</taxon>
        <taxon>Methanobacteria</taxon>
        <taxon>Methanobacteriales</taxon>
        <taxon>Methanobacteriaceae</taxon>
        <taxon>Methanobacterium</taxon>
    </lineage>
</organism>
<dbReference type="InterPro" id="IPR004307">
    <property type="entry name" value="TspO_MBR"/>
</dbReference>
<dbReference type="EMBL" id="LMVM01000001">
    <property type="protein sequence ID" value="PAV05927.1"/>
    <property type="molecule type" value="Genomic_DNA"/>
</dbReference>
<name>A0A2A2H960_METBR</name>
<feature type="transmembrane region" description="Helical" evidence="6">
    <location>
        <begin position="83"/>
        <end position="105"/>
    </location>
</feature>
<dbReference type="Gene3D" id="1.20.1260.100">
    <property type="entry name" value="TspO/MBR protein"/>
    <property type="match status" value="1"/>
</dbReference>
<comment type="subcellular location">
    <subcellularLocation>
        <location evidence="1">Membrane</location>
        <topology evidence="1">Multi-pass membrane protein</topology>
    </subcellularLocation>
</comment>
<protein>
    <submittedName>
        <fullName evidence="7">TspO protein</fullName>
    </submittedName>
</protein>
<proteinExistence type="inferred from homology"/>
<keyword evidence="4 6" id="KW-1133">Transmembrane helix</keyword>
<dbReference type="CDD" id="cd15904">
    <property type="entry name" value="TSPO_MBR"/>
    <property type="match status" value="1"/>
</dbReference>